<dbReference type="Pfam" id="PF09190">
    <property type="entry name" value="DALR_2"/>
    <property type="match status" value="1"/>
</dbReference>
<evidence type="ECO:0000256" key="12">
    <source>
        <dbReference type="ARBA" id="ARBA00047398"/>
    </source>
</evidence>
<comment type="subcellular location">
    <subcellularLocation>
        <location evidence="1 13">Cytoplasm</location>
    </subcellularLocation>
</comment>
<dbReference type="HAMAP" id="MF_00041">
    <property type="entry name" value="Cys_tRNA_synth"/>
    <property type="match status" value="1"/>
</dbReference>
<feature type="binding site" evidence="13">
    <location>
        <position position="272"/>
    </location>
    <ligand>
        <name>ATP</name>
        <dbReference type="ChEBI" id="CHEBI:30616"/>
    </ligand>
</feature>
<feature type="binding site" evidence="13">
    <location>
        <position position="236"/>
    </location>
    <ligand>
        <name>Zn(2+)</name>
        <dbReference type="ChEBI" id="CHEBI:29105"/>
    </ligand>
</feature>
<dbReference type="KEGG" id="htq:FRZ44_37240"/>
<evidence type="ECO:0000256" key="10">
    <source>
        <dbReference type="ARBA" id="ARBA00022917"/>
    </source>
</evidence>
<evidence type="ECO:0000256" key="11">
    <source>
        <dbReference type="ARBA" id="ARBA00023146"/>
    </source>
</evidence>
<evidence type="ECO:0000313" key="15">
    <source>
        <dbReference type="EMBL" id="QEX18417.1"/>
    </source>
</evidence>
<evidence type="ECO:0000256" key="2">
    <source>
        <dbReference type="ARBA" id="ARBA00005594"/>
    </source>
</evidence>
<dbReference type="AlphaFoldDB" id="A0A5J6MMM8"/>
<sequence length="462" mass="50912">MPIQLHNTLTRRKEAFAPLDPRQVRMYVCGPTVYDFAHIGNARPVVVFDTLFRLLRHVYGAAHVVYVRNITDIEDKIIAAANERGESIRELTKRTAQAYQDDMAALGAMAPTHQPRATEHVTGMVAMIEKLIALGHAYPAEGHVLFNVPSMPDYGKLSGRTLDEMIAGARVEVAPYKKHPADFVLWKPSTPDQPGWDSPWGRGRPGWHIECSVMSEALLGPVFDIHGGGIDLIFPHHENEIAQSRCAHGTPVFARYWMHNGFVQVGGEKMSKSLGNFFTVRELLDEGHRGEAIRLALLSAHYRQPIDITRDGLVEAKATLDRFYTALARAGGAALPAQDAIDEAPLDVMAALEDDLNTPLAISHLHELVHRLNKATTDAERERAVQALTRSGALLGLLQQEPEVWLRGGADDSAEIEAAIAARTAARQSRNFAEADRIRKDLAARGILLDDGPQGTTWRRAG</sequence>
<dbReference type="FunFam" id="3.40.50.620:FF:000068">
    <property type="entry name" value="Cysteine--tRNA ligase"/>
    <property type="match status" value="1"/>
</dbReference>
<comment type="catalytic activity">
    <reaction evidence="12 13">
        <text>tRNA(Cys) + L-cysteine + ATP = L-cysteinyl-tRNA(Cys) + AMP + diphosphate</text>
        <dbReference type="Rhea" id="RHEA:17773"/>
        <dbReference type="Rhea" id="RHEA-COMP:9661"/>
        <dbReference type="Rhea" id="RHEA-COMP:9679"/>
        <dbReference type="ChEBI" id="CHEBI:30616"/>
        <dbReference type="ChEBI" id="CHEBI:33019"/>
        <dbReference type="ChEBI" id="CHEBI:35235"/>
        <dbReference type="ChEBI" id="CHEBI:78442"/>
        <dbReference type="ChEBI" id="CHEBI:78517"/>
        <dbReference type="ChEBI" id="CHEBI:456215"/>
        <dbReference type="EC" id="6.1.1.16"/>
    </reaction>
</comment>
<dbReference type="InterPro" id="IPR009080">
    <property type="entry name" value="tRNAsynth_Ia_anticodon-bd"/>
</dbReference>
<comment type="similarity">
    <text evidence="2 13">Belongs to the class-I aminoacyl-tRNA synthetase family.</text>
</comment>
<feature type="domain" description="Cysteinyl-tRNA synthetase class Ia DALR" evidence="14">
    <location>
        <begin position="347"/>
        <end position="406"/>
    </location>
</feature>
<dbReference type="InterPro" id="IPR056411">
    <property type="entry name" value="CysS_C"/>
</dbReference>
<dbReference type="InterPro" id="IPR015273">
    <property type="entry name" value="Cys-tRNA-synt_Ia_DALR"/>
</dbReference>
<dbReference type="GO" id="GO:0006423">
    <property type="term" value="P:cysteinyl-tRNA aminoacylation"/>
    <property type="evidence" value="ECO:0007669"/>
    <property type="project" value="UniProtKB-UniRule"/>
</dbReference>
<dbReference type="Pfam" id="PF01406">
    <property type="entry name" value="tRNA-synt_1e"/>
    <property type="match status" value="1"/>
</dbReference>
<keyword evidence="5 13" id="KW-0436">Ligase</keyword>
<dbReference type="InterPro" id="IPR032678">
    <property type="entry name" value="tRNA-synt_1_cat_dom"/>
</dbReference>
<dbReference type="GO" id="GO:0004817">
    <property type="term" value="F:cysteine-tRNA ligase activity"/>
    <property type="evidence" value="ECO:0007669"/>
    <property type="project" value="UniProtKB-UniRule"/>
</dbReference>
<evidence type="ECO:0000259" key="14">
    <source>
        <dbReference type="SMART" id="SM00840"/>
    </source>
</evidence>
<evidence type="ECO:0000256" key="5">
    <source>
        <dbReference type="ARBA" id="ARBA00022598"/>
    </source>
</evidence>
<dbReference type="PRINTS" id="PR00983">
    <property type="entry name" value="TRNASYNTHCYS"/>
</dbReference>
<evidence type="ECO:0000256" key="4">
    <source>
        <dbReference type="ARBA" id="ARBA00022490"/>
    </source>
</evidence>
<feature type="binding site" evidence="13">
    <location>
        <position position="211"/>
    </location>
    <ligand>
        <name>Zn(2+)</name>
        <dbReference type="ChEBI" id="CHEBI:29105"/>
    </ligand>
</feature>
<evidence type="ECO:0000256" key="13">
    <source>
        <dbReference type="HAMAP-Rule" id="MF_00041"/>
    </source>
</evidence>
<organism evidence="15 16">
    <name type="scientific">Hypericibacter terrae</name>
    <dbReference type="NCBI Taxonomy" id="2602015"/>
    <lineage>
        <taxon>Bacteria</taxon>
        <taxon>Pseudomonadati</taxon>
        <taxon>Pseudomonadota</taxon>
        <taxon>Alphaproteobacteria</taxon>
        <taxon>Rhodospirillales</taxon>
        <taxon>Dongiaceae</taxon>
        <taxon>Hypericibacter</taxon>
    </lineage>
</organism>
<dbReference type="RefSeq" id="WP_151178578.1">
    <property type="nucleotide sequence ID" value="NZ_CP042906.1"/>
</dbReference>
<dbReference type="EMBL" id="CP042906">
    <property type="protein sequence ID" value="QEX18417.1"/>
    <property type="molecule type" value="Genomic_DNA"/>
</dbReference>
<evidence type="ECO:0000256" key="8">
    <source>
        <dbReference type="ARBA" id="ARBA00022833"/>
    </source>
</evidence>
<keyword evidence="10 13" id="KW-0648">Protein biosynthesis</keyword>
<dbReference type="InterPro" id="IPR014729">
    <property type="entry name" value="Rossmann-like_a/b/a_fold"/>
</dbReference>
<gene>
    <name evidence="13 15" type="primary">cysS</name>
    <name evidence="15" type="ORF">FRZ44_37240</name>
</gene>
<proteinExistence type="inferred from homology"/>
<dbReference type="EC" id="6.1.1.16" evidence="13"/>
<dbReference type="Pfam" id="PF23493">
    <property type="entry name" value="CysS_C"/>
    <property type="match status" value="1"/>
</dbReference>
<keyword evidence="8 13" id="KW-0862">Zinc</keyword>
<keyword evidence="9 13" id="KW-0067">ATP-binding</keyword>
<dbReference type="GO" id="GO:0005829">
    <property type="term" value="C:cytosol"/>
    <property type="evidence" value="ECO:0007669"/>
    <property type="project" value="TreeGrafter"/>
</dbReference>
<keyword evidence="6 13" id="KW-0479">Metal-binding</keyword>
<dbReference type="NCBIfam" id="TIGR00435">
    <property type="entry name" value="cysS"/>
    <property type="match status" value="1"/>
</dbReference>
<reference evidence="15 16" key="1">
    <citation type="submission" date="2019-08" db="EMBL/GenBank/DDBJ databases">
        <title>Hyperibacter terrae gen. nov., sp. nov. and Hyperibacter viscosus sp. nov., two new members in the family Rhodospirillaceae isolated from the rhizosphere of Hypericum perforatum.</title>
        <authorList>
            <person name="Noviana Z."/>
        </authorList>
    </citation>
    <scope>NUCLEOTIDE SEQUENCE [LARGE SCALE GENOMIC DNA]</scope>
    <source>
        <strain evidence="15 16">R5913</strain>
    </source>
</reference>
<comment type="cofactor">
    <cofactor evidence="13">
        <name>Zn(2+)</name>
        <dbReference type="ChEBI" id="CHEBI:29105"/>
    </cofactor>
    <text evidence="13">Binds 1 zinc ion per subunit.</text>
</comment>
<evidence type="ECO:0000256" key="1">
    <source>
        <dbReference type="ARBA" id="ARBA00004496"/>
    </source>
</evidence>
<evidence type="ECO:0000256" key="3">
    <source>
        <dbReference type="ARBA" id="ARBA00011245"/>
    </source>
</evidence>
<feature type="short sequence motif" description="'HIGH' region" evidence="13">
    <location>
        <begin position="31"/>
        <end position="41"/>
    </location>
</feature>
<dbReference type="Gene3D" id="3.40.50.620">
    <property type="entry name" value="HUPs"/>
    <property type="match status" value="1"/>
</dbReference>
<name>A0A5J6MMM8_9PROT</name>
<feature type="binding site" evidence="13">
    <location>
        <position position="29"/>
    </location>
    <ligand>
        <name>Zn(2+)</name>
        <dbReference type="ChEBI" id="CHEBI:29105"/>
    </ligand>
</feature>
<dbReference type="PANTHER" id="PTHR10890">
    <property type="entry name" value="CYSTEINYL-TRNA SYNTHETASE"/>
    <property type="match status" value="1"/>
</dbReference>
<feature type="short sequence motif" description="'KMSKS' region" evidence="13">
    <location>
        <begin position="269"/>
        <end position="273"/>
    </location>
</feature>
<dbReference type="GO" id="GO:0005524">
    <property type="term" value="F:ATP binding"/>
    <property type="evidence" value="ECO:0007669"/>
    <property type="project" value="UniProtKB-UniRule"/>
</dbReference>
<keyword evidence="11 13" id="KW-0030">Aminoacyl-tRNA synthetase</keyword>
<dbReference type="InterPro" id="IPR024909">
    <property type="entry name" value="Cys-tRNA/MSH_ligase"/>
</dbReference>
<dbReference type="SUPFAM" id="SSF47323">
    <property type="entry name" value="Anticodon-binding domain of a subclass of class I aminoacyl-tRNA synthetases"/>
    <property type="match status" value="1"/>
</dbReference>
<dbReference type="GO" id="GO:0008270">
    <property type="term" value="F:zinc ion binding"/>
    <property type="evidence" value="ECO:0007669"/>
    <property type="project" value="UniProtKB-UniRule"/>
</dbReference>
<evidence type="ECO:0000256" key="6">
    <source>
        <dbReference type="ARBA" id="ARBA00022723"/>
    </source>
</evidence>
<protein>
    <recommendedName>
        <fullName evidence="13">Cysteine--tRNA ligase</fullName>
        <ecNumber evidence="13">6.1.1.16</ecNumber>
    </recommendedName>
    <alternativeName>
        <fullName evidence="13">Cysteinyl-tRNA synthetase</fullName>
        <shortName evidence="13">CysRS</shortName>
    </alternativeName>
</protein>
<dbReference type="SUPFAM" id="SSF52374">
    <property type="entry name" value="Nucleotidylyl transferase"/>
    <property type="match status" value="1"/>
</dbReference>
<keyword evidence="16" id="KW-1185">Reference proteome</keyword>
<dbReference type="OrthoDB" id="9815130at2"/>
<dbReference type="CDD" id="cd00672">
    <property type="entry name" value="CysRS_core"/>
    <property type="match status" value="1"/>
</dbReference>
<evidence type="ECO:0000313" key="16">
    <source>
        <dbReference type="Proteomes" id="UP000326202"/>
    </source>
</evidence>
<evidence type="ECO:0000256" key="9">
    <source>
        <dbReference type="ARBA" id="ARBA00022840"/>
    </source>
</evidence>
<dbReference type="PANTHER" id="PTHR10890:SF3">
    <property type="entry name" value="CYSTEINE--TRNA LIGASE, CYTOPLASMIC"/>
    <property type="match status" value="1"/>
</dbReference>
<dbReference type="InterPro" id="IPR015803">
    <property type="entry name" value="Cys-tRNA-ligase"/>
</dbReference>
<dbReference type="Gene3D" id="1.20.120.1910">
    <property type="entry name" value="Cysteine-tRNA ligase, C-terminal anti-codon recognition domain"/>
    <property type="match status" value="1"/>
</dbReference>
<keyword evidence="4 13" id="KW-0963">Cytoplasm</keyword>
<feature type="binding site" evidence="13">
    <location>
        <position position="240"/>
    </location>
    <ligand>
        <name>Zn(2+)</name>
        <dbReference type="ChEBI" id="CHEBI:29105"/>
    </ligand>
</feature>
<dbReference type="SMART" id="SM00840">
    <property type="entry name" value="DALR_2"/>
    <property type="match status" value="1"/>
</dbReference>
<accession>A0A5J6MMM8</accession>
<dbReference type="Proteomes" id="UP000326202">
    <property type="component" value="Chromosome"/>
</dbReference>
<comment type="subunit">
    <text evidence="3 13">Monomer.</text>
</comment>
<evidence type="ECO:0000256" key="7">
    <source>
        <dbReference type="ARBA" id="ARBA00022741"/>
    </source>
</evidence>
<keyword evidence="7 13" id="KW-0547">Nucleotide-binding</keyword>